<sequence>MKSKKANKKFDFKVFTETGPKTSLITDVTLRIKEASLLLEETNMVAMMRRAHGHCQDPASVTFSVLSLAMHFSG</sequence>
<proteinExistence type="predicted"/>
<protein>
    <submittedName>
        <fullName evidence="1">Uncharacterized protein</fullName>
    </submittedName>
</protein>
<organism evidence="1">
    <name type="scientific">Brassica oleracea</name>
    <name type="common">Wild cabbage</name>
    <dbReference type="NCBI Taxonomy" id="3712"/>
    <lineage>
        <taxon>Eukaryota</taxon>
        <taxon>Viridiplantae</taxon>
        <taxon>Streptophyta</taxon>
        <taxon>Embryophyta</taxon>
        <taxon>Tracheophyta</taxon>
        <taxon>Spermatophyta</taxon>
        <taxon>Magnoliopsida</taxon>
        <taxon>eudicotyledons</taxon>
        <taxon>Gunneridae</taxon>
        <taxon>Pentapetalae</taxon>
        <taxon>rosids</taxon>
        <taxon>malvids</taxon>
        <taxon>Brassicales</taxon>
        <taxon>Brassicaceae</taxon>
        <taxon>Brassiceae</taxon>
        <taxon>Brassica</taxon>
    </lineage>
</organism>
<name>A0A3P6G7D3_BRAOL</name>
<evidence type="ECO:0000313" key="1">
    <source>
        <dbReference type="EMBL" id="VDD50229.1"/>
    </source>
</evidence>
<dbReference type="AlphaFoldDB" id="A0A3P6G7D3"/>
<gene>
    <name evidence="1" type="ORF">BOLC1T02618H</name>
</gene>
<reference evidence="1" key="1">
    <citation type="submission" date="2018-11" db="EMBL/GenBank/DDBJ databases">
        <authorList>
            <consortium name="Genoscope - CEA"/>
            <person name="William W."/>
        </authorList>
    </citation>
    <scope>NUCLEOTIDE SEQUENCE</scope>
</reference>
<accession>A0A3P6G7D3</accession>
<dbReference type="EMBL" id="LR031878">
    <property type="protein sequence ID" value="VDD50229.1"/>
    <property type="molecule type" value="Genomic_DNA"/>
</dbReference>